<dbReference type="InterPro" id="IPR000326">
    <property type="entry name" value="PAP2/HPO"/>
</dbReference>
<dbReference type="SMART" id="SM00014">
    <property type="entry name" value="acidPPc"/>
    <property type="match status" value="1"/>
</dbReference>
<feature type="transmembrane region" description="Helical" evidence="1">
    <location>
        <begin position="184"/>
        <end position="206"/>
    </location>
</feature>
<evidence type="ECO:0000256" key="1">
    <source>
        <dbReference type="SAM" id="Phobius"/>
    </source>
</evidence>
<dbReference type="Gene3D" id="1.20.144.10">
    <property type="entry name" value="Phosphatidic acid phosphatase type 2/haloperoxidase"/>
    <property type="match status" value="1"/>
</dbReference>
<evidence type="ECO:0000313" key="4">
    <source>
        <dbReference type="Proteomes" id="UP001140949"/>
    </source>
</evidence>
<keyword evidence="1" id="KW-0472">Membrane</keyword>
<feature type="domain" description="Phosphatidic acid phosphatase type 2/haloperoxidase" evidence="2">
    <location>
        <begin position="69"/>
        <end position="203"/>
    </location>
</feature>
<keyword evidence="1" id="KW-0812">Transmembrane</keyword>
<dbReference type="SUPFAM" id="SSF48317">
    <property type="entry name" value="Acid phosphatase/Vanadium-dependent haloperoxidase"/>
    <property type="match status" value="1"/>
</dbReference>
<keyword evidence="4" id="KW-1185">Reference proteome</keyword>
<dbReference type="Pfam" id="PF01569">
    <property type="entry name" value="PAP2"/>
    <property type="match status" value="1"/>
</dbReference>
<reference evidence="3" key="1">
    <citation type="journal article" date="2023" name="GigaByte">
        <title>Genome assembly of the bearded iris, Iris pallida Lam.</title>
        <authorList>
            <person name="Bruccoleri R.E."/>
            <person name="Oakeley E.J."/>
            <person name="Faust A.M.E."/>
            <person name="Altorfer M."/>
            <person name="Dessus-Babus S."/>
            <person name="Burckhardt D."/>
            <person name="Oertli M."/>
            <person name="Naumann U."/>
            <person name="Petersen F."/>
            <person name="Wong J."/>
        </authorList>
    </citation>
    <scope>NUCLEOTIDE SEQUENCE</scope>
    <source>
        <strain evidence="3">GSM-AAB239-AS_SAM_17_03QT</strain>
    </source>
</reference>
<protein>
    <recommendedName>
        <fullName evidence="2">Phosphatidic acid phosphatase type 2/haloperoxidase domain-containing protein</fullName>
    </recommendedName>
</protein>
<dbReference type="AlphaFoldDB" id="A0AAX6H9D8"/>
<reference evidence="3" key="2">
    <citation type="submission" date="2023-04" db="EMBL/GenBank/DDBJ databases">
        <authorList>
            <person name="Bruccoleri R.E."/>
            <person name="Oakeley E.J."/>
            <person name="Faust A.-M."/>
            <person name="Dessus-Babus S."/>
            <person name="Altorfer M."/>
            <person name="Burckhardt D."/>
            <person name="Oertli M."/>
            <person name="Naumann U."/>
            <person name="Petersen F."/>
            <person name="Wong J."/>
        </authorList>
    </citation>
    <scope>NUCLEOTIDE SEQUENCE</scope>
    <source>
        <strain evidence="3">GSM-AAB239-AS_SAM_17_03QT</strain>
        <tissue evidence="3">Leaf</tissue>
    </source>
</reference>
<dbReference type="GO" id="GO:0042392">
    <property type="term" value="F:sphingosine-1-phosphate phosphatase activity"/>
    <property type="evidence" value="ECO:0007669"/>
    <property type="project" value="TreeGrafter"/>
</dbReference>
<comment type="caution">
    <text evidence="3">The sequence shown here is derived from an EMBL/GenBank/DDBJ whole genome shotgun (WGS) entry which is preliminary data.</text>
</comment>
<name>A0AAX6H9D8_IRIPA</name>
<proteinExistence type="predicted"/>
<dbReference type="PANTHER" id="PTHR14969:SF13">
    <property type="entry name" value="AT30094P"/>
    <property type="match status" value="1"/>
</dbReference>
<evidence type="ECO:0000313" key="3">
    <source>
        <dbReference type="EMBL" id="KAJ6837342.1"/>
    </source>
</evidence>
<gene>
    <name evidence="3" type="ORF">M6B38_122375</name>
</gene>
<dbReference type="PANTHER" id="PTHR14969">
    <property type="entry name" value="SPHINGOSINE-1-PHOSPHATE PHOSPHOHYDROLASE"/>
    <property type="match status" value="1"/>
</dbReference>
<sequence length="208" mass="22501">MAGDPNPAPSTLLRRAISLDTSLSLRLHTLCLPIPRSLLKALEISGDGRFWFPIPIALLYFYYQPFSPLLLPLLLGSLLDLLLVGLIKTLVRRPRPVYNKGMTLVVSVDHWSFPSGHSSRVSFLAAFLYLHSSSPLFLEASKRVLVRCGGGGGGGGEAGDLLVHAVTLWAAATSGSRVLLGRHFLLDVLAGACLGVVEALLVYHFLKF</sequence>
<organism evidence="3 4">
    <name type="scientific">Iris pallida</name>
    <name type="common">Sweet iris</name>
    <dbReference type="NCBI Taxonomy" id="29817"/>
    <lineage>
        <taxon>Eukaryota</taxon>
        <taxon>Viridiplantae</taxon>
        <taxon>Streptophyta</taxon>
        <taxon>Embryophyta</taxon>
        <taxon>Tracheophyta</taxon>
        <taxon>Spermatophyta</taxon>
        <taxon>Magnoliopsida</taxon>
        <taxon>Liliopsida</taxon>
        <taxon>Asparagales</taxon>
        <taxon>Iridaceae</taxon>
        <taxon>Iridoideae</taxon>
        <taxon>Irideae</taxon>
        <taxon>Iris</taxon>
    </lineage>
</organism>
<dbReference type="Proteomes" id="UP001140949">
    <property type="component" value="Unassembled WGS sequence"/>
</dbReference>
<evidence type="ECO:0000259" key="2">
    <source>
        <dbReference type="SMART" id="SM00014"/>
    </source>
</evidence>
<keyword evidence="1" id="KW-1133">Transmembrane helix</keyword>
<dbReference type="EMBL" id="JANAVB010011399">
    <property type="protein sequence ID" value="KAJ6837342.1"/>
    <property type="molecule type" value="Genomic_DNA"/>
</dbReference>
<dbReference type="InterPro" id="IPR036938">
    <property type="entry name" value="PAP2/HPO_sf"/>
</dbReference>
<feature type="transmembrane region" description="Helical" evidence="1">
    <location>
        <begin position="69"/>
        <end position="91"/>
    </location>
</feature>
<accession>A0AAX6H9D8</accession>